<keyword evidence="3" id="KW-1185">Reference proteome</keyword>
<reference evidence="2 3" key="1">
    <citation type="journal article" date="2014" name="Environ. Microbiol.">
        <title>Comparative genomics of the marine bacterial genus Glaciecola reveals the high degree of genomic diversity and genomic characteristic for cold adaptation.</title>
        <authorList>
            <person name="Qin Q.L."/>
            <person name="Xie B.B."/>
            <person name="Yu Y."/>
            <person name="Shu Y.L."/>
            <person name="Rong J.C."/>
            <person name="Zhang Y.J."/>
            <person name="Zhao D.L."/>
            <person name="Chen X.L."/>
            <person name="Zhang X.Y."/>
            <person name="Chen B."/>
            <person name="Zhou B.C."/>
            <person name="Zhang Y.Z."/>
        </authorList>
    </citation>
    <scope>NUCLEOTIDE SEQUENCE [LARGE SCALE GENOMIC DNA]</scope>
    <source>
        <strain evidence="2 3">NO2</strain>
    </source>
</reference>
<keyword evidence="1" id="KW-1133">Transmembrane helix</keyword>
<dbReference type="Proteomes" id="UP000008372">
    <property type="component" value="Unassembled WGS sequence"/>
</dbReference>
<dbReference type="EMBL" id="BAEK01000043">
    <property type="protein sequence ID" value="GAC05731.1"/>
    <property type="molecule type" value="Genomic_DNA"/>
</dbReference>
<evidence type="ECO:0000256" key="1">
    <source>
        <dbReference type="SAM" id="Phobius"/>
    </source>
</evidence>
<comment type="caution">
    <text evidence="2">The sequence shown here is derived from an EMBL/GenBank/DDBJ whole genome shotgun (WGS) entry which is preliminary data.</text>
</comment>
<keyword evidence="1" id="KW-0812">Transmembrane</keyword>
<gene>
    <name evidence="2" type="ORF">GAGA_2892</name>
</gene>
<protein>
    <submittedName>
        <fullName evidence="2">Uncharacterized protein</fullName>
    </submittedName>
</protein>
<proteinExistence type="predicted"/>
<organism evidence="2 3">
    <name type="scientific">Paraglaciecola agarilytica NO2</name>
    <dbReference type="NCBI Taxonomy" id="1125747"/>
    <lineage>
        <taxon>Bacteria</taxon>
        <taxon>Pseudomonadati</taxon>
        <taxon>Pseudomonadota</taxon>
        <taxon>Gammaproteobacteria</taxon>
        <taxon>Alteromonadales</taxon>
        <taxon>Alteromonadaceae</taxon>
        <taxon>Paraglaciecola</taxon>
    </lineage>
</organism>
<name>A0ABQ0I8M0_9ALTE</name>
<evidence type="ECO:0000313" key="3">
    <source>
        <dbReference type="Proteomes" id="UP000008372"/>
    </source>
</evidence>
<sequence>MGINQLLIVKQMSIANSIIKIVSAVGCMTALYLLESLGFN</sequence>
<accession>A0ABQ0I8M0</accession>
<feature type="transmembrane region" description="Helical" evidence="1">
    <location>
        <begin position="12"/>
        <end position="34"/>
    </location>
</feature>
<evidence type="ECO:0000313" key="2">
    <source>
        <dbReference type="EMBL" id="GAC05731.1"/>
    </source>
</evidence>
<keyword evidence="1" id="KW-0472">Membrane</keyword>